<keyword evidence="3 6" id="KW-0547">Nucleotide-binding</keyword>
<proteinExistence type="predicted"/>
<dbReference type="SMART" id="SM00220">
    <property type="entry name" value="S_TKc"/>
    <property type="match status" value="1"/>
</dbReference>
<dbReference type="SUPFAM" id="SSF56112">
    <property type="entry name" value="Protein kinase-like (PK-like)"/>
    <property type="match status" value="1"/>
</dbReference>
<dbReference type="PANTHER" id="PTHR24348">
    <property type="entry name" value="SERINE/THREONINE-PROTEIN KINASE UNC-51-RELATED"/>
    <property type="match status" value="1"/>
</dbReference>
<dbReference type="OrthoDB" id="541276at2759"/>
<evidence type="ECO:0000256" key="2">
    <source>
        <dbReference type="ARBA" id="ARBA00022679"/>
    </source>
</evidence>
<protein>
    <recommendedName>
        <fullName evidence="1">non-specific serine/threonine protein kinase</fullName>
        <ecNumber evidence="1">2.7.11.1</ecNumber>
    </recommendedName>
</protein>
<dbReference type="PROSITE" id="PS00107">
    <property type="entry name" value="PROTEIN_KINASE_ATP"/>
    <property type="match status" value="1"/>
</dbReference>
<evidence type="ECO:0000256" key="6">
    <source>
        <dbReference type="PROSITE-ProRule" id="PRU10141"/>
    </source>
</evidence>
<dbReference type="InterPro" id="IPR017441">
    <property type="entry name" value="Protein_kinase_ATP_BS"/>
</dbReference>
<evidence type="ECO:0000256" key="5">
    <source>
        <dbReference type="ARBA" id="ARBA00022840"/>
    </source>
</evidence>
<gene>
    <name evidence="9" type="ORF">MIND_00641500</name>
</gene>
<keyword evidence="2" id="KW-0808">Transferase</keyword>
<dbReference type="Gene3D" id="1.10.510.10">
    <property type="entry name" value="Transferase(Phosphotransferase) domain 1"/>
    <property type="match status" value="1"/>
</dbReference>
<dbReference type="PROSITE" id="PS50011">
    <property type="entry name" value="PROTEIN_KINASE_DOM"/>
    <property type="match status" value="1"/>
</dbReference>
<dbReference type="PROSITE" id="PS00108">
    <property type="entry name" value="PROTEIN_KINASE_ST"/>
    <property type="match status" value="1"/>
</dbReference>
<dbReference type="GO" id="GO:0004674">
    <property type="term" value="F:protein serine/threonine kinase activity"/>
    <property type="evidence" value="ECO:0007669"/>
    <property type="project" value="UniProtKB-EC"/>
</dbReference>
<dbReference type="InterPro" id="IPR045269">
    <property type="entry name" value="Atg1-like"/>
</dbReference>
<dbReference type="PANTHER" id="PTHR24348:SF22">
    <property type="entry name" value="NON-SPECIFIC SERINE_THREONINE PROTEIN KINASE"/>
    <property type="match status" value="1"/>
</dbReference>
<dbReference type="GO" id="GO:0016020">
    <property type="term" value="C:membrane"/>
    <property type="evidence" value="ECO:0007669"/>
    <property type="project" value="TreeGrafter"/>
</dbReference>
<accession>A0A8H6SQD2</accession>
<dbReference type="EC" id="2.7.11.1" evidence="1"/>
<feature type="binding site" evidence="6">
    <location>
        <position position="55"/>
    </location>
    <ligand>
        <name>ATP</name>
        <dbReference type="ChEBI" id="CHEBI:30616"/>
    </ligand>
</feature>
<organism evidence="9 10">
    <name type="scientific">Mycena indigotica</name>
    <dbReference type="NCBI Taxonomy" id="2126181"/>
    <lineage>
        <taxon>Eukaryota</taxon>
        <taxon>Fungi</taxon>
        <taxon>Dikarya</taxon>
        <taxon>Basidiomycota</taxon>
        <taxon>Agaricomycotina</taxon>
        <taxon>Agaricomycetes</taxon>
        <taxon>Agaricomycetidae</taxon>
        <taxon>Agaricales</taxon>
        <taxon>Marasmiineae</taxon>
        <taxon>Mycenaceae</taxon>
        <taxon>Mycena</taxon>
    </lineage>
</organism>
<dbReference type="RefSeq" id="XP_037221072.1">
    <property type="nucleotide sequence ID" value="XM_037363151.1"/>
</dbReference>
<feature type="region of interest" description="Disordered" evidence="7">
    <location>
        <begin position="671"/>
        <end position="702"/>
    </location>
</feature>
<keyword evidence="10" id="KW-1185">Reference proteome</keyword>
<dbReference type="InterPro" id="IPR000719">
    <property type="entry name" value="Prot_kinase_dom"/>
</dbReference>
<keyword evidence="5 6" id="KW-0067">ATP-binding</keyword>
<dbReference type="GeneID" id="59345667"/>
<sequence length="702" mass="71968">MSPAPPSAALPDLTGSIIQGGIQLLSLLGAGAYGKVYKGRRLTPGPGEPRFCAVKCVPQYPPHVTRAQMQVLELRLHAALSDLPRVVRLHSHHVAERDALVFVVLDLAATDLFHVMVERQRFLRRPAAIRRAMGELIDAVEAMHRRGVYHRDLKPDNILCDADGANLRIADFGLATERQITMDFGCGTRPYMSPESLDRNHPAAVHGVSAENADLWAVSVMFIGMATARMPWGAPDAADAAYAAFRADPDAVLQGILRLTPPAAALLVRCLAENPCARASLSEMRDAINAIERFTLDDVPEPLSETTATPRPQHAPAAQLCAVVSSATGSSASSASSASSTASAAWLAVRAAAAAALRPRAPGHGAGARALPVRARAHPGLALNTALVRRRSEDAPPSVDLAGALDFDNWPVPPQHVPVPVAKAPVPVAVNAHVDPANLLAVPGRPGAPSSGSASASSGSVYLSASDSPWDGSNASASVSASSVPTSATGSSSDVASARSADKAGAAPPLWDRFAPPAAVPGLGLGLGLGRTSPPRRIMKIYRRPAPGPAPAPPPIARPAAPAFSRPSSVAPPCRLASCGLSGRARAVHAAPAPPARPDAYGVRRGHAPQGPRGGQGPRGCLVLPLVSFALAVVLGVVHGVCVAVAVPAAQPAPAAAPACGVLQAGDRRVPPAPALGPRPRARPCGGGPDDAAAPAGARHGW</sequence>
<feature type="region of interest" description="Disordered" evidence="7">
    <location>
        <begin position="591"/>
        <end position="616"/>
    </location>
</feature>
<dbReference type="EMBL" id="JACAZF010000005">
    <property type="protein sequence ID" value="KAF7304100.1"/>
    <property type="molecule type" value="Genomic_DNA"/>
</dbReference>
<dbReference type="GO" id="GO:0000045">
    <property type="term" value="P:autophagosome assembly"/>
    <property type="evidence" value="ECO:0007669"/>
    <property type="project" value="TreeGrafter"/>
</dbReference>
<evidence type="ECO:0000259" key="8">
    <source>
        <dbReference type="PROSITE" id="PS50011"/>
    </source>
</evidence>
<feature type="domain" description="Protein kinase" evidence="8">
    <location>
        <begin position="22"/>
        <end position="295"/>
    </location>
</feature>
<dbReference type="GO" id="GO:0010506">
    <property type="term" value="P:regulation of autophagy"/>
    <property type="evidence" value="ECO:0007669"/>
    <property type="project" value="InterPro"/>
</dbReference>
<dbReference type="GO" id="GO:0005829">
    <property type="term" value="C:cytosol"/>
    <property type="evidence" value="ECO:0007669"/>
    <property type="project" value="TreeGrafter"/>
</dbReference>
<name>A0A8H6SQD2_9AGAR</name>
<dbReference type="InterPro" id="IPR011009">
    <property type="entry name" value="Kinase-like_dom_sf"/>
</dbReference>
<evidence type="ECO:0000256" key="4">
    <source>
        <dbReference type="ARBA" id="ARBA00022777"/>
    </source>
</evidence>
<dbReference type="Pfam" id="PF00069">
    <property type="entry name" value="Pkinase"/>
    <property type="match status" value="1"/>
</dbReference>
<comment type="caution">
    <text evidence="9">The sequence shown here is derived from an EMBL/GenBank/DDBJ whole genome shotgun (WGS) entry which is preliminary data.</text>
</comment>
<dbReference type="GO" id="GO:0000407">
    <property type="term" value="C:phagophore assembly site"/>
    <property type="evidence" value="ECO:0007669"/>
    <property type="project" value="TreeGrafter"/>
</dbReference>
<feature type="region of interest" description="Disordered" evidence="7">
    <location>
        <begin position="445"/>
        <end position="500"/>
    </location>
</feature>
<dbReference type="Proteomes" id="UP000636479">
    <property type="component" value="Unassembled WGS sequence"/>
</dbReference>
<dbReference type="GO" id="GO:0005524">
    <property type="term" value="F:ATP binding"/>
    <property type="evidence" value="ECO:0007669"/>
    <property type="project" value="UniProtKB-UniRule"/>
</dbReference>
<feature type="compositionally biased region" description="Low complexity" evidence="7">
    <location>
        <begin position="690"/>
        <end position="702"/>
    </location>
</feature>
<dbReference type="InterPro" id="IPR008271">
    <property type="entry name" value="Ser/Thr_kinase_AS"/>
</dbReference>
<evidence type="ECO:0000256" key="1">
    <source>
        <dbReference type="ARBA" id="ARBA00012513"/>
    </source>
</evidence>
<evidence type="ECO:0000313" key="10">
    <source>
        <dbReference type="Proteomes" id="UP000636479"/>
    </source>
</evidence>
<dbReference type="AlphaFoldDB" id="A0A8H6SQD2"/>
<keyword evidence="4 9" id="KW-0418">Kinase</keyword>
<evidence type="ECO:0000256" key="3">
    <source>
        <dbReference type="ARBA" id="ARBA00022741"/>
    </source>
</evidence>
<reference evidence="9" key="1">
    <citation type="submission" date="2020-05" db="EMBL/GenBank/DDBJ databases">
        <title>Mycena genomes resolve the evolution of fungal bioluminescence.</title>
        <authorList>
            <person name="Tsai I.J."/>
        </authorList>
    </citation>
    <scope>NUCLEOTIDE SEQUENCE</scope>
    <source>
        <strain evidence="9">171206Taipei</strain>
    </source>
</reference>
<dbReference type="GO" id="GO:0005776">
    <property type="term" value="C:autophagosome"/>
    <property type="evidence" value="ECO:0007669"/>
    <property type="project" value="TreeGrafter"/>
</dbReference>
<evidence type="ECO:0000313" key="9">
    <source>
        <dbReference type="EMBL" id="KAF7304100.1"/>
    </source>
</evidence>
<evidence type="ECO:0000256" key="7">
    <source>
        <dbReference type="SAM" id="MobiDB-lite"/>
    </source>
</evidence>